<keyword evidence="1" id="KW-0812">Transmembrane</keyword>
<accession>A0A7X9IK04</accession>
<evidence type="ECO:0000313" key="3">
    <source>
        <dbReference type="Proteomes" id="UP000524246"/>
    </source>
</evidence>
<feature type="transmembrane region" description="Helical" evidence="1">
    <location>
        <begin position="101"/>
        <end position="120"/>
    </location>
</feature>
<feature type="transmembrane region" description="Helical" evidence="1">
    <location>
        <begin position="127"/>
        <end position="146"/>
    </location>
</feature>
<dbReference type="Proteomes" id="UP000524246">
    <property type="component" value="Unassembled WGS sequence"/>
</dbReference>
<reference evidence="2 3" key="1">
    <citation type="journal article" date="2020" name="Biotechnol. Biofuels">
        <title>New insights from the biogas microbiome by comprehensive genome-resolved metagenomics of nearly 1600 species originating from multiple anaerobic digesters.</title>
        <authorList>
            <person name="Campanaro S."/>
            <person name="Treu L."/>
            <person name="Rodriguez-R L.M."/>
            <person name="Kovalovszki A."/>
            <person name="Ziels R.M."/>
            <person name="Maus I."/>
            <person name="Zhu X."/>
            <person name="Kougias P.G."/>
            <person name="Basile A."/>
            <person name="Luo G."/>
            <person name="Schluter A."/>
            <person name="Konstantinidis K.T."/>
            <person name="Angelidaki I."/>
        </authorList>
    </citation>
    <scope>NUCLEOTIDE SEQUENCE [LARGE SCALE GENOMIC DNA]</scope>
    <source>
        <strain evidence="2">AS27yjCOA_65</strain>
    </source>
</reference>
<feature type="transmembrane region" description="Helical" evidence="1">
    <location>
        <begin position="24"/>
        <end position="43"/>
    </location>
</feature>
<protein>
    <submittedName>
        <fullName evidence="2">Uncharacterized protein</fullName>
    </submittedName>
</protein>
<keyword evidence="1" id="KW-0472">Membrane</keyword>
<name>A0A7X9IK04_9DELT</name>
<organism evidence="2 3">
    <name type="scientific">SAR324 cluster bacterium</name>
    <dbReference type="NCBI Taxonomy" id="2024889"/>
    <lineage>
        <taxon>Bacteria</taxon>
        <taxon>Deltaproteobacteria</taxon>
        <taxon>SAR324 cluster</taxon>
    </lineage>
</organism>
<evidence type="ECO:0000313" key="2">
    <source>
        <dbReference type="EMBL" id="NMC62609.1"/>
    </source>
</evidence>
<proteinExistence type="predicted"/>
<dbReference type="EMBL" id="JAAZON010000231">
    <property type="protein sequence ID" value="NMC62609.1"/>
    <property type="molecule type" value="Genomic_DNA"/>
</dbReference>
<feature type="transmembrane region" description="Helical" evidence="1">
    <location>
        <begin position="281"/>
        <end position="298"/>
    </location>
</feature>
<feature type="transmembrane region" description="Helical" evidence="1">
    <location>
        <begin position="305"/>
        <end position="323"/>
    </location>
</feature>
<keyword evidence="1" id="KW-1133">Transmembrane helix</keyword>
<feature type="transmembrane region" description="Helical" evidence="1">
    <location>
        <begin position="257"/>
        <end position="275"/>
    </location>
</feature>
<feature type="transmembrane region" description="Helical" evidence="1">
    <location>
        <begin position="152"/>
        <end position="168"/>
    </location>
</feature>
<feature type="transmembrane region" description="Helical" evidence="1">
    <location>
        <begin position="175"/>
        <end position="202"/>
    </location>
</feature>
<dbReference type="AlphaFoldDB" id="A0A7X9IK04"/>
<gene>
    <name evidence="2" type="ORF">GYA55_05505</name>
</gene>
<comment type="caution">
    <text evidence="2">The sequence shown here is derived from an EMBL/GenBank/DDBJ whole genome shotgun (WGS) entry which is preliminary data.</text>
</comment>
<evidence type="ECO:0000256" key="1">
    <source>
        <dbReference type="SAM" id="Phobius"/>
    </source>
</evidence>
<sequence>MPDFNHPEHLIKYIKQSLVSSEKLIKVTIVLILLTLILLQLYLRLLFIDTLGYPADYNGFFYLKEIQYRILHGSGYYVKHSPFFFSLSLAGKWLNLSAETIVRFLPLFSTIIFAIGIWIVAFKRPLLGIFLCGAIFISDAFFYFHYGYARQALGISLVVLGFAIWKLNPKKMALAVAGLFIVLLGSVFHLFSAGLAVFLFFFVEKMPLGKIVGLFAAIGLISELIRRPKNILAQLELGRGFEWEFAVAGNYISKVEWAEYWSFYIITLFALIILIRSKIWRLLPLCVLFIALTLPIWSDKEMFSFRFMLSSISVFFIFMSLLISETQKANSRFGPERLILLLFSMLFISKLCLSDKPRRLGPGMPLQSITSNIRLLEKWLPKDAFVQAPPGVQYRISYLLDRASAIKVPKDRLGSQYFQITMARPGCPEPDQINEQDLKNISCIQLDKTWVIRRKSDS</sequence>